<dbReference type="Gene3D" id="3.30.200.210">
    <property type="match status" value="1"/>
</dbReference>
<dbReference type="SUPFAM" id="SSF54862">
    <property type="entry name" value="4Fe-4S ferredoxins"/>
    <property type="match status" value="1"/>
</dbReference>
<dbReference type="PROSITE" id="PS51669">
    <property type="entry name" value="4FE4S_MOW_BIS_MGD"/>
    <property type="match status" value="1"/>
</dbReference>
<dbReference type="Gene3D" id="3.40.50.740">
    <property type="match status" value="1"/>
</dbReference>
<evidence type="ECO:0000256" key="8">
    <source>
        <dbReference type="ARBA" id="ARBA00023014"/>
    </source>
</evidence>
<gene>
    <name evidence="19" type="primary">nuoG</name>
    <name evidence="19" type="ORF">MKS91_01490</name>
</gene>
<dbReference type="InterPro" id="IPR006656">
    <property type="entry name" value="Mopterin_OxRdtase"/>
</dbReference>
<feature type="domain" description="4Fe-4S Mo/W bis-MGD-type" evidence="17">
    <location>
        <begin position="218"/>
        <end position="280"/>
    </location>
</feature>
<dbReference type="Pfam" id="PF13510">
    <property type="entry name" value="Fer2_4"/>
    <property type="match status" value="1"/>
</dbReference>
<dbReference type="InterPro" id="IPR050123">
    <property type="entry name" value="Prok_molybdopt-oxidoreductase"/>
</dbReference>
<evidence type="ECO:0000256" key="2">
    <source>
        <dbReference type="ARBA" id="ARBA00005404"/>
    </source>
</evidence>
<dbReference type="InterPro" id="IPR000283">
    <property type="entry name" value="NADH_UbQ_OxRdtase_75kDa_su_CS"/>
</dbReference>
<keyword evidence="8" id="KW-0411">Iron-sulfur</keyword>
<dbReference type="SMART" id="SM00929">
    <property type="entry name" value="NADH-G_4Fe-4S_3"/>
    <property type="match status" value="1"/>
</dbReference>
<evidence type="ECO:0000259" key="17">
    <source>
        <dbReference type="PROSITE" id="PS51669"/>
    </source>
</evidence>
<dbReference type="InterPro" id="IPR054351">
    <property type="entry name" value="NADH_UbQ_OxRdtase_ferredoxin"/>
</dbReference>
<dbReference type="InterPro" id="IPR036010">
    <property type="entry name" value="2Fe-2S_ferredoxin-like_sf"/>
</dbReference>
<keyword evidence="9" id="KW-0520">NAD</keyword>
<evidence type="ECO:0000256" key="5">
    <source>
        <dbReference type="ARBA" id="ARBA00022723"/>
    </source>
</evidence>
<comment type="cofactor">
    <cofactor evidence="1">
        <name>[4Fe-4S] cluster</name>
        <dbReference type="ChEBI" id="CHEBI:49883"/>
    </cofactor>
</comment>
<dbReference type="InterPro" id="IPR006963">
    <property type="entry name" value="Mopterin_OxRdtase_4Fe-4S_dom"/>
</dbReference>
<comment type="similarity">
    <text evidence="2 15">Belongs to the complex I 75 kDa subunit family.</text>
</comment>
<protein>
    <recommendedName>
        <fullName evidence="3">NADH-quinone oxidoreductase subunit G</fullName>
    </recommendedName>
    <alternativeName>
        <fullName evidence="11">NADH dehydrogenase I subunit G</fullName>
    </alternativeName>
    <alternativeName>
        <fullName evidence="12">NDH-1 subunit G</fullName>
    </alternativeName>
</protein>
<dbReference type="InterPro" id="IPR001041">
    <property type="entry name" value="2Fe-2S_ferredoxin-type"/>
</dbReference>
<evidence type="ECO:0000256" key="15">
    <source>
        <dbReference type="RuleBase" id="RU004523"/>
    </source>
</evidence>
<evidence type="ECO:0000256" key="3">
    <source>
        <dbReference type="ARBA" id="ARBA00019902"/>
    </source>
</evidence>
<evidence type="ECO:0000313" key="19">
    <source>
        <dbReference type="EMBL" id="MCP8351967.1"/>
    </source>
</evidence>
<comment type="subunit">
    <text evidence="10">Composed of 13 different subunits. Subunits NuoCD, E, F, and G constitute the peripheral sector of the complex.</text>
</comment>
<dbReference type="InterPro" id="IPR019574">
    <property type="entry name" value="NADH_UbQ_OxRdtase_Gsu_4Fe4S-bd"/>
</dbReference>
<evidence type="ECO:0000256" key="9">
    <source>
        <dbReference type="ARBA" id="ARBA00023027"/>
    </source>
</evidence>
<dbReference type="PROSITE" id="PS51085">
    <property type="entry name" value="2FE2S_FER_2"/>
    <property type="match status" value="1"/>
</dbReference>
<dbReference type="SUPFAM" id="SSF53706">
    <property type="entry name" value="Formate dehydrogenase/DMSO reductase, domains 1-3"/>
    <property type="match status" value="1"/>
</dbReference>
<dbReference type="Pfam" id="PF22117">
    <property type="entry name" value="Fer4_Nqo3"/>
    <property type="match status" value="1"/>
</dbReference>
<dbReference type="Gene3D" id="3.30.70.20">
    <property type="match status" value="1"/>
</dbReference>
<sequence>MSHSIELTINERVIVAKPGERLIDVAQREGIYIPRFCYHPKLSVVASCRMCLVDIEGIGKTQPACATLVSDNMVVKTQSHKAIDAQKAIMQFLLINHPLHCPICDQGGECELQDTAMGYGKGVSEYSESKRVVADEDLGPLVKTDMSLCIHCTRCVRFGKEVAGVPELSFIGRGDTAGISTYLSRGLKSELSGNVIDLCPVGALTSKPFRFKGRSWGFKQQRGVSSHDCIGSNLVYHTMAKGYENITDVMRVVPYTNMALNEGWLADRDRFSYEGLYASERLETPLLKEGDHWRQASFEEVLTLIYNRMVAVDPEKVGVWLSSQMTLEEGYLAQHVFRSSGVENIDHRLWMNADVPLYQRPSSVALGDLHSFDTIVLIGSNIRYEQPILALRLKEASEKGSDIISIGAIAHEYYFPYQCHLTQPQELAMRVFELLHPPVSGQGSLSGKVLFLLGEEALIHVDIAQIQAMVHHWCDQSESEYMLLTPGPNSLGLAASGCTPDYKAWGAAKANGLSYYRMLRNTMDVMWLHQVDPMQDVSDPKRAYQLLKSAFTIAVSAYDTASLRDCADVILPLALAPETPGSYLNYQGLQQKFVAASSPRGEAKMGWSIYHVLGSMLSKVVAKDYDTLSQDVDRAYGTMVWPDIEQVPVEKPKVISAQWMRVGLSSWVRGDGLVRHAAALQQAYPIEEFVLLAETQEASIEGQITNLKYSDTIAPGTLVYERGQVFYAETMGPLDDGDVS</sequence>
<evidence type="ECO:0000256" key="13">
    <source>
        <dbReference type="ARBA" id="ARBA00034078"/>
    </source>
</evidence>
<evidence type="ECO:0000259" key="16">
    <source>
        <dbReference type="PROSITE" id="PS51085"/>
    </source>
</evidence>
<dbReference type="RefSeq" id="WP_258569073.1">
    <property type="nucleotide sequence ID" value="NZ_JAKUDN010000001.1"/>
</dbReference>
<dbReference type="InterPro" id="IPR010228">
    <property type="entry name" value="NADH_UbQ_OxRdtase_Gsu"/>
</dbReference>
<evidence type="ECO:0000256" key="6">
    <source>
        <dbReference type="ARBA" id="ARBA00022967"/>
    </source>
</evidence>
<keyword evidence="20" id="KW-1185">Reference proteome</keyword>
<dbReference type="CDD" id="cd00207">
    <property type="entry name" value="fer2"/>
    <property type="match status" value="1"/>
</dbReference>
<dbReference type="Proteomes" id="UP001320768">
    <property type="component" value="Unassembled WGS sequence"/>
</dbReference>
<reference evidence="19 20" key="1">
    <citation type="journal article" date="2022" name="Nat. Microbiol.">
        <title>The microbiome of a bacterivorous marine choanoflagellate contains a resource-demanding obligate bacterial associate.</title>
        <authorList>
            <person name="Needham D.M."/>
            <person name="Poirier C."/>
            <person name="Bachy C."/>
            <person name="George E.E."/>
            <person name="Wilken S."/>
            <person name="Yung C.C.M."/>
            <person name="Limardo A.J."/>
            <person name="Morando M."/>
            <person name="Sudek L."/>
            <person name="Malmstrom R.R."/>
            <person name="Keeling P.J."/>
            <person name="Santoro A.E."/>
            <person name="Worden A.Z."/>
        </authorList>
    </citation>
    <scope>NUCLEOTIDE SEQUENCE [LARGE SCALE GENOMIC DNA]</scope>
    <source>
        <strain evidence="19 20">Comchoano-2</strain>
    </source>
</reference>
<evidence type="ECO:0000259" key="18">
    <source>
        <dbReference type="PROSITE" id="PS51839"/>
    </source>
</evidence>
<dbReference type="PROSITE" id="PS00641">
    <property type="entry name" value="COMPLEX1_75K_1"/>
    <property type="match status" value="1"/>
</dbReference>
<evidence type="ECO:0000256" key="11">
    <source>
        <dbReference type="ARBA" id="ARBA00031577"/>
    </source>
</evidence>
<dbReference type="PANTHER" id="PTHR43105:SF13">
    <property type="entry name" value="NADH-UBIQUINONE OXIDOREDUCTASE 75 KDA SUBUNIT, MITOCHONDRIAL"/>
    <property type="match status" value="1"/>
</dbReference>
<evidence type="ECO:0000256" key="7">
    <source>
        <dbReference type="ARBA" id="ARBA00023004"/>
    </source>
</evidence>
<dbReference type="PROSITE" id="PS00642">
    <property type="entry name" value="COMPLEX1_75K_2"/>
    <property type="match status" value="1"/>
</dbReference>
<dbReference type="Gene3D" id="3.10.20.740">
    <property type="match status" value="1"/>
</dbReference>
<evidence type="ECO:0000256" key="14">
    <source>
        <dbReference type="ARBA" id="ARBA00047712"/>
    </source>
</evidence>
<comment type="catalytic activity">
    <reaction evidence="14">
        <text>a quinone + NADH + 5 H(+)(in) = a quinol + NAD(+) + 4 H(+)(out)</text>
        <dbReference type="Rhea" id="RHEA:57888"/>
        <dbReference type="ChEBI" id="CHEBI:15378"/>
        <dbReference type="ChEBI" id="CHEBI:24646"/>
        <dbReference type="ChEBI" id="CHEBI:57540"/>
        <dbReference type="ChEBI" id="CHEBI:57945"/>
        <dbReference type="ChEBI" id="CHEBI:132124"/>
    </reaction>
</comment>
<evidence type="ECO:0000256" key="12">
    <source>
        <dbReference type="ARBA" id="ARBA00032783"/>
    </source>
</evidence>
<dbReference type="PROSITE" id="PS51839">
    <property type="entry name" value="4FE4S_HC3"/>
    <property type="match status" value="1"/>
</dbReference>
<keyword evidence="5" id="KW-0479">Metal-binding</keyword>
<feature type="domain" description="2Fe-2S ferredoxin-type" evidence="16">
    <location>
        <begin position="3"/>
        <end position="81"/>
    </location>
</feature>
<evidence type="ECO:0000256" key="10">
    <source>
        <dbReference type="ARBA" id="ARBA00026021"/>
    </source>
</evidence>
<accession>A0ABT1L457</accession>
<keyword evidence="7" id="KW-0408">Iron</keyword>
<dbReference type="Pfam" id="PF22151">
    <property type="entry name" value="Fer4_NDSU1"/>
    <property type="match status" value="1"/>
</dbReference>
<keyword evidence="6" id="KW-1278">Translocase</keyword>
<keyword evidence="4" id="KW-0004">4Fe-4S</keyword>
<name>A0ABT1L457_9GAMM</name>
<dbReference type="Pfam" id="PF00384">
    <property type="entry name" value="Molybdopterin"/>
    <property type="match status" value="1"/>
</dbReference>
<dbReference type="NCBIfam" id="TIGR01973">
    <property type="entry name" value="NuoG"/>
    <property type="match status" value="1"/>
</dbReference>
<proteinExistence type="inferred from homology"/>
<dbReference type="SUPFAM" id="SSF54292">
    <property type="entry name" value="2Fe-2S ferredoxin-like"/>
    <property type="match status" value="1"/>
</dbReference>
<evidence type="ECO:0000256" key="1">
    <source>
        <dbReference type="ARBA" id="ARBA00001966"/>
    </source>
</evidence>
<comment type="cofactor">
    <cofactor evidence="13">
        <name>[2Fe-2S] cluster</name>
        <dbReference type="ChEBI" id="CHEBI:190135"/>
    </cofactor>
</comment>
<dbReference type="PANTHER" id="PTHR43105">
    <property type="entry name" value="RESPIRATORY NITRATE REDUCTASE"/>
    <property type="match status" value="1"/>
</dbReference>
<evidence type="ECO:0000313" key="20">
    <source>
        <dbReference type="Proteomes" id="UP001320768"/>
    </source>
</evidence>
<dbReference type="Pfam" id="PF10588">
    <property type="entry name" value="NADH-G_4Fe-4S_3"/>
    <property type="match status" value="1"/>
</dbReference>
<dbReference type="EMBL" id="JAKUDN010000001">
    <property type="protein sequence ID" value="MCP8351967.1"/>
    <property type="molecule type" value="Genomic_DNA"/>
</dbReference>
<evidence type="ECO:0000256" key="4">
    <source>
        <dbReference type="ARBA" id="ARBA00022485"/>
    </source>
</evidence>
<organism evidence="19 20">
    <name type="scientific">Candidatus Synchoanobacter obligatus</name>
    <dbReference type="NCBI Taxonomy" id="2919597"/>
    <lineage>
        <taxon>Bacteria</taxon>
        <taxon>Pseudomonadati</taxon>
        <taxon>Pseudomonadota</taxon>
        <taxon>Gammaproteobacteria</taxon>
        <taxon>Candidatus Comchoanobacterales</taxon>
        <taxon>Candidatus Comchoanobacteraceae</taxon>
        <taxon>Candidatus Synchoanobacter</taxon>
    </lineage>
</organism>
<feature type="domain" description="4Fe-4S His(Cys)3-ligated-type" evidence="18">
    <location>
        <begin position="81"/>
        <end position="120"/>
    </location>
</feature>
<comment type="caution">
    <text evidence="19">The sequence shown here is derived from an EMBL/GenBank/DDBJ whole genome shotgun (WGS) entry which is preliminary data.</text>
</comment>